<dbReference type="InterPro" id="IPR034016">
    <property type="entry name" value="M1_APN-typ"/>
</dbReference>
<comment type="subcellular location">
    <subcellularLocation>
        <location evidence="2">Cytoplasm</location>
    </subcellularLocation>
    <subcellularLocation>
        <location evidence="1">Nucleus envelope</location>
    </subcellularLocation>
</comment>
<dbReference type="SUPFAM" id="SSF63737">
    <property type="entry name" value="Leukotriene A4 hydrolase N-terminal domain"/>
    <property type="match status" value="1"/>
</dbReference>
<dbReference type="GO" id="GO:0005737">
    <property type="term" value="C:cytoplasm"/>
    <property type="evidence" value="ECO:0007669"/>
    <property type="project" value="UniProtKB-SubCell"/>
</dbReference>
<evidence type="ECO:0000256" key="8">
    <source>
        <dbReference type="ARBA" id="ARBA00022553"/>
    </source>
</evidence>
<dbReference type="GO" id="GO:0006508">
    <property type="term" value="P:proteolysis"/>
    <property type="evidence" value="ECO:0007669"/>
    <property type="project" value="UniProtKB-KW"/>
</dbReference>
<dbReference type="GO" id="GO:0005615">
    <property type="term" value="C:extracellular space"/>
    <property type="evidence" value="ECO:0007669"/>
    <property type="project" value="TreeGrafter"/>
</dbReference>
<dbReference type="Pfam" id="PF25574">
    <property type="entry name" value="TPR_IMB1"/>
    <property type="match status" value="1"/>
</dbReference>
<dbReference type="GO" id="GO:0043171">
    <property type="term" value="P:peptide catabolic process"/>
    <property type="evidence" value="ECO:0007669"/>
    <property type="project" value="TreeGrafter"/>
</dbReference>
<comment type="cofactor">
    <cofactor evidence="25">
        <name>Zn(2+)</name>
        <dbReference type="ChEBI" id="CHEBI:29105"/>
    </cofactor>
    <text evidence="25">Binds 1 zinc ion per subunit.</text>
</comment>
<keyword evidence="7" id="KW-0963">Cytoplasm</keyword>
<dbReference type="InterPro" id="IPR021133">
    <property type="entry name" value="HEAT_type_2"/>
</dbReference>
<evidence type="ECO:0000256" key="7">
    <source>
        <dbReference type="ARBA" id="ARBA00022490"/>
    </source>
</evidence>
<evidence type="ECO:0000256" key="9">
    <source>
        <dbReference type="ARBA" id="ARBA00022670"/>
    </source>
</evidence>
<dbReference type="PaxDb" id="10029-XP_007615535.1"/>
<dbReference type="Pfam" id="PF11838">
    <property type="entry name" value="ERAP1_C"/>
    <property type="match status" value="1"/>
</dbReference>
<reference evidence="33" key="1">
    <citation type="journal article" date="2011" name="Nat. Biotechnol.">
        <title>The genomic sequence of the Chinese hamster ovary (CHO)-K1 cell line.</title>
        <authorList>
            <person name="Xu X."/>
            <person name="Nagarajan H."/>
            <person name="Lewis N.E."/>
            <person name="Pan S."/>
            <person name="Cai Z."/>
            <person name="Liu X."/>
            <person name="Chen W."/>
            <person name="Xie M."/>
            <person name="Wang W."/>
            <person name="Hammond S."/>
            <person name="Andersen M.R."/>
            <person name="Neff N."/>
            <person name="Passarelli B."/>
            <person name="Koh W."/>
            <person name="Fan H.C."/>
            <person name="Wang J."/>
            <person name="Gui Y."/>
            <person name="Lee K.H."/>
            <person name="Betenbaugh M.J."/>
            <person name="Quake S.R."/>
            <person name="Famili I."/>
            <person name="Palsson B.O."/>
            <person name="Wang J."/>
        </authorList>
    </citation>
    <scope>NUCLEOTIDE SEQUENCE [LARGE SCALE GENOMIC DNA]</scope>
    <source>
        <strain evidence="33">CHO K1 cell line</strain>
    </source>
</reference>
<dbReference type="eggNOG" id="KOG1241">
    <property type="taxonomic scope" value="Eukaryota"/>
</dbReference>
<dbReference type="GO" id="GO:0031267">
    <property type="term" value="F:small GTPase binding"/>
    <property type="evidence" value="ECO:0007669"/>
    <property type="project" value="InterPro"/>
</dbReference>
<dbReference type="GO" id="GO:0008270">
    <property type="term" value="F:zinc ion binding"/>
    <property type="evidence" value="ECO:0007669"/>
    <property type="project" value="UniProtKB-KW"/>
</dbReference>
<evidence type="ECO:0000256" key="10">
    <source>
        <dbReference type="ARBA" id="ARBA00022723"/>
    </source>
</evidence>
<feature type="domain" description="UBZ1-type" evidence="31">
    <location>
        <begin position="1862"/>
        <end position="1888"/>
    </location>
</feature>
<evidence type="ECO:0000256" key="13">
    <source>
        <dbReference type="ARBA" id="ARBA00022801"/>
    </source>
</evidence>
<evidence type="ECO:0000256" key="15">
    <source>
        <dbReference type="ARBA" id="ARBA00022927"/>
    </source>
</evidence>
<dbReference type="GO" id="GO:0005635">
    <property type="term" value="C:nuclear envelope"/>
    <property type="evidence" value="ECO:0007669"/>
    <property type="project" value="UniProtKB-SubCell"/>
</dbReference>
<name>G3H5V0_CRIGR</name>
<dbReference type="SMART" id="SM00185">
    <property type="entry name" value="ARM"/>
    <property type="match status" value="3"/>
</dbReference>
<dbReference type="Gene3D" id="1.10.390.10">
    <property type="entry name" value="Neutral Protease Domain 2"/>
    <property type="match status" value="1"/>
</dbReference>
<evidence type="ECO:0000256" key="29">
    <source>
        <dbReference type="SAM" id="Coils"/>
    </source>
</evidence>
<keyword evidence="12 28" id="KW-0863">Zinc-finger</keyword>
<dbReference type="EMBL" id="JH000166">
    <property type="protein sequence ID" value="EGW05268.1"/>
    <property type="molecule type" value="Genomic_DNA"/>
</dbReference>
<feature type="coiled-coil region" evidence="29">
    <location>
        <begin position="1607"/>
        <end position="1665"/>
    </location>
</feature>
<feature type="binding site" evidence="25">
    <location>
        <position position="262"/>
    </location>
    <ligand>
        <name>Zn(2+)</name>
        <dbReference type="ChEBI" id="CHEBI:29105"/>
        <note>catalytic</note>
    </ligand>
</feature>
<keyword evidence="8" id="KW-0597">Phosphoprotein</keyword>
<keyword evidence="6" id="KW-0813">Transport</keyword>
<dbReference type="FunFam" id="2.60.40.1730:FF:000055">
    <property type="match status" value="1"/>
</dbReference>
<feature type="binding site" evidence="25">
    <location>
        <position position="258"/>
    </location>
    <ligand>
        <name>Zn(2+)</name>
        <dbReference type="ChEBI" id="CHEBI:29105"/>
        <note>catalytic</note>
    </ligand>
</feature>
<evidence type="ECO:0000256" key="27">
    <source>
        <dbReference type="PROSITE-ProRule" id="PRU00103"/>
    </source>
</evidence>
<evidence type="ECO:0000256" key="4">
    <source>
        <dbReference type="ARBA" id="ARBA00010907"/>
    </source>
</evidence>
<protein>
    <recommendedName>
        <fullName evidence="20">Importin subunit beta-1</fullName>
    </recommendedName>
    <alternativeName>
        <fullName evidence="21">Karyopherin subunit beta-1</fullName>
    </alternativeName>
    <alternativeName>
        <fullName evidence="22">Nuclear factor p97</fullName>
    </alternativeName>
    <alternativeName>
        <fullName evidence="23">Pore targeting complex 97 kDa subunit</fullName>
    </alternativeName>
</protein>
<dbReference type="InterPro" id="IPR016024">
    <property type="entry name" value="ARM-type_fold"/>
</dbReference>
<dbReference type="PROSITE" id="PS51905">
    <property type="entry name" value="ZF_UBZ1"/>
    <property type="match status" value="1"/>
</dbReference>
<dbReference type="InterPro" id="IPR045357">
    <property type="entry name" value="Aminopeptidase_N-like_N"/>
</dbReference>
<keyword evidence="10 25" id="KW-0479">Metal-binding</keyword>
<feature type="site" description="Transition state stabilizer" evidence="26">
    <location>
        <position position="344"/>
    </location>
</feature>
<evidence type="ECO:0000256" key="24">
    <source>
        <dbReference type="PIRSR" id="PIRSR634016-1"/>
    </source>
</evidence>
<dbReference type="Gene3D" id="1.10.3480.20">
    <property type="match status" value="1"/>
</dbReference>
<keyword evidence="17 29" id="KW-0175">Coiled coil</keyword>
<feature type="coiled-coil region" evidence="29">
    <location>
        <begin position="1724"/>
        <end position="1779"/>
    </location>
</feature>
<evidence type="ECO:0000256" key="23">
    <source>
        <dbReference type="ARBA" id="ARBA00082284"/>
    </source>
</evidence>
<dbReference type="PROSITE" id="PS50077">
    <property type="entry name" value="HEAT_REPEAT"/>
    <property type="match status" value="1"/>
</dbReference>
<keyword evidence="9" id="KW-0645">Protease</keyword>
<dbReference type="InterPro" id="IPR001494">
    <property type="entry name" value="Importin-beta_N"/>
</dbReference>
<dbReference type="InterPro" id="IPR024581">
    <property type="entry name" value="TBD"/>
</dbReference>
<evidence type="ECO:0000256" key="3">
    <source>
        <dbReference type="ARBA" id="ARBA00010136"/>
    </source>
</evidence>
<dbReference type="PROSITE" id="PS50166">
    <property type="entry name" value="IMPORTIN_B_NT"/>
    <property type="match status" value="1"/>
</dbReference>
<dbReference type="GO" id="GO:0042277">
    <property type="term" value="F:peptide binding"/>
    <property type="evidence" value="ECO:0007669"/>
    <property type="project" value="TreeGrafter"/>
</dbReference>
<comment type="similarity">
    <text evidence="3">Belongs to the peptidase M1 family.</text>
</comment>
<dbReference type="Gene3D" id="2.60.40.1730">
    <property type="entry name" value="tricorn interacting facor f3 domain"/>
    <property type="match status" value="1"/>
</dbReference>
<dbReference type="Pfam" id="PF13513">
    <property type="entry name" value="HEAT_EZ"/>
    <property type="match status" value="1"/>
</dbReference>
<dbReference type="InterPro" id="IPR058584">
    <property type="entry name" value="IMB1_TNPO1-like_TPR"/>
</dbReference>
<dbReference type="CDD" id="cd09601">
    <property type="entry name" value="M1_APN-Q_like"/>
    <property type="match status" value="1"/>
</dbReference>
<dbReference type="SUPFAM" id="SSF48371">
    <property type="entry name" value="ARM repeat"/>
    <property type="match status" value="1"/>
</dbReference>
<feature type="repeat" description="HEAT" evidence="27">
    <location>
        <begin position="1058"/>
        <end position="1095"/>
    </location>
</feature>
<dbReference type="Proteomes" id="UP000001075">
    <property type="component" value="Unassembled WGS sequence"/>
</dbReference>
<keyword evidence="5" id="KW-0031">Aminopeptidase</keyword>
<keyword evidence="18" id="KW-0539">Nucleus</keyword>
<feature type="binding site" evidence="25">
    <location>
        <position position="281"/>
    </location>
    <ligand>
        <name>Zn(2+)</name>
        <dbReference type="ChEBI" id="CHEBI:29105"/>
        <note>catalytic</note>
    </ligand>
</feature>
<evidence type="ECO:0000256" key="25">
    <source>
        <dbReference type="PIRSR" id="PIRSR634016-3"/>
    </source>
</evidence>
<dbReference type="InterPro" id="IPR041641">
    <property type="entry name" value="CALCOCO1/2_Zn_UBZ1"/>
</dbReference>
<comment type="similarity">
    <text evidence="4">Belongs to the importin beta family. Importin beta-1 subfamily.</text>
</comment>
<sequence length="1894" mass="211198">MNCADIDIITASYVPEGNEEIHATGFNYQNEDEKVTLSFPSTLQTGTGTLKIDFVGELNDKMKGFYRSKYTTPAGEVRYAAVTQFEATDARRAFPCWDEPAIKATFDISLVVPKDRVALSNMNVIDRKPYPDDENLVEVKFARTPVMSTYLVAFVVGEYDFVETRSKDGVCVRVYTPVGKAEQGKFALEVAAKTLPFYKDYFNVPYPLPKIDLIAIADFAAGAMENWGLVTYRETALLIDPKNSCSSSRQWVALVVGHELAHQWFGNLVTMEWWTHLWLNEGFASWIEYLCVDHCFPEYDIWTQFVSADYTRAQELDALDNSHPIEVSVGHPSEVDEIFDAISYSKGASVIRMLHDYIGDKDFKKGMNMYLTKFQQKNAATEDLWESLENASGKPIAAVMNTWTKQMGFPLIYVEAEQVEDDRVLRLSQKKFCASGPYVEVRKGEAQIDIVCRSSPERAFVKNQSPTLLAALLKARAGIISTVEVLKVMEAFVNEPNYTVWSDLSCNLGILSTLLSHTDFYDEIQEFVKDVFSPIGERLGWDPKPGEGHLDALLRGLVLGKLGKAGHMATLEEARRRFKEHVEGKQILSADLRSPVYLTVLKHGDGSTLDIMLKLHKQADMQEEKNRIERVLGATLSPELIQKVLTFALSEEVRPQDTVSVIGGVAGGSKQGRKAAWKFIKDNWEELYNRYQGGFLISRLIKPTFLVELSRVLANPGNSQVARVAAGLQIKNSLTSKDPDIKAQYQQRWLAIDANARREVKNYVLQTLGTETYRPSSASQCVAGIACAEIPVNQWPELIPQLVANVTNPNSTEHMKESTLEAIGYICQDIDPEQLQDKSNEILTAIIQGMRKEEPSNNVKLAATNALLNSLEFTKANFDKEVRVAALQNLVKIMSLYYQYMETYMGPALFAITIEAMKSDIDEVALQGIEFWSNVCDEEMDLAIEASEAAEQGRPPEHTSKFYAKGALQYLVPILTQTLTKQDENDDDDDWNPCKAAGVCLMLLSTCCEDDIVPHVLPFIKEHIKNPDWRYRDAAVMAFGSILEGPEPNQLKPLVIQAMPTLIELMKDPSVVVRDTTAWTVGRICELLPEAAINDVYLAPLLQCLIEGLSAEPRVASNVCWAFSSLAEAAYEAADVADDQEEPATYCLSSSFELIVQKLLETTDRPDGHQNNLRSSAYESLMEIVKNSAKDCYPAVQKTTLVIMERLQQVLQMENVLRKVQHQDALQISDVVMASLLRMFQSTAGSGGVQEDALMAVSTLVEVLGGEFLKYMEAFKPFLGIGLKNYAEYQVCLAAVGLVGDLCRALQSNILPFCDEVMQLLLENLGNENVHRSVKPQILSVFGDIALAIGGEFKKYLEVVLNTLQQASQAQVDKSDFDMVDYLNELRESCLEAYTGIVQGLKGDQENVHPDVMLVQPRVEFILSFIDHIAGDEDHTDGVVACAAGLIGCSLPSSSQKLSCLQSENAFTFACRPEVWMQRGNCHHPEDETVMDCLGGPVWAEALTMESMFEDDISILTQEALGPSEVWLDGPGDSSLGGDMCSASHFALITAYGDIKERLGGLERENATLRRRLKVYEIKYPLITDFGEEHGFPLCEIKDGSLLELEKVSLQQRFNQFQHELQKNKEQEEQLGEMIQAYEKLCVEKNDLETELGEMRALVETHLRQICGLEQQLQQQQGLRDAAFPSLSPPPAPATPCPDLDLHYLALRGGTALGHAGWPGPTSVSVSELERRQLEEALEAAQGEARGAQLREEQLQAECERLQGELKQLQETRAQDLASNQSECDMAWVKRVGDDQVNLALAYTELTEELGRLRELSSLQGRILRTLLQEQARNAANAYAHAEHAQSWPSINLLMETVGSDIRSCPLCQLGFPVGYPDDALIKHIDSHLENSKI</sequence>
<evidence type="ECO:0000256" key="19">
    <source>
        <dbReference type="ARBA" id="ARBA00064627"/>
    </source>
</evidence>
<keyword evidence="13" id="KW-0378">Hydrolase</keyword>
<keyword evidence="15" id="KW-0653">Protein transport</keyword>
<feature type="active site" description="Proton acceptor" evidence="24">
    <location>
        <position position="259"/>
    </location>
</feature>
<dbReference type="Pfam" id="PF12845">
    <property type="entry name" value="TBD"/>
    <property type="match status" value="1"/>
</dbReference>
<evidence type="ECO:0000256" key="17">
    <source>
        <dbReference type="ARBA" id="ARBA00023054"/>
    </source>
</evidence>
<dbReference type="InterPro" id="IPR050344">
    <property type="entry name" value="Peptidase_M1_aminopeptidases"/>
</dbReference>
<evidence type="ECO:0000256" key="26">
    <source>
        <dbReference type="PIRSR" id="PIRSR634016-4"/>
    </source>
</evidence>
<evidence type="ECO:0000256" key="20">
    <source>
        <dbReference type="ARBA" id="ARBA00074780"/>
    </source>
</evidence>
<keyword evidence="14 25" id="KW-0862">Zinc</keyword>
<evidence type="ECO:0000256" key="1">
    <source>
        <dbReference type="ARBA" id="ARBA00004259"/>
    </source>
</evidence>
<dbReference type="InterPro" id="IPR042097">
    <property type="entry name" value="Aminopeptidase_N-like_N_sf"/>
</dbReference>
<dbReference type="STRING" id="10029.G3H5V0"/>
<evidence type="ECO:0000256" key="2">
    <source>
        <dbReference type="ARBA" id="ARBA00004496"/>
    </source>
</evidence>
<dbReference type="GO" id="GO:0016020">
    <property type="term" value="C:membrane"/>
    <property type="evidence" value="ECO:0007669"/>
    <property type="project" value="TreeGrafter"/>
</dbReference>
<dbReference type="InParanoid" id="G3H5V0"/>
<evidence type="ECO:0000256" key="5">
    <source>
        <dbReference type="ARBA" id="ARBA00022438"/>
    </source>
</evidence>
<dbReference type="InterPro" id="IPR014782">
    <property type="entry name" value="Peptidase_M1_dom"/>
</dbReference>
<evidence type="ECO:0000259" key="31">
    <source>
        <dbReference type="PROSITE" id="PS51905"/>
    </source>
</evidence>
<keyword evidence="11" id="KW-0677">Repeat</keyword>
<proteinExistence type="inferred from homology"/>
<dbReference type="GO" id="GO:0070006">
    <property type="term" value="F:metalloaminopeptidase activity"/>
    <property type="evidence" value="ECO:0007669"/>
    <property type="project" value="TreeGrafter"/>
</dbReference>
<evidence type="ECO:0000256" key="21">
    <source>
        <dbReference type="ARBA" id="ARBA00077731"/>
    </source>
</evidence>
<evidence type="ECO:0000256" key="16">
    <source>
        <dbReference type="ARBA" id="ARBA00023049"/>
    </source>
</evidence>
<evidence type="ECO:0000256" key="6">
    <source>
        <dbReference type="ARBA" id="ARBA00022448"/>
    </source>
</evidence>
<dbReference type="MEROPS" id="M01.010"/>
<dbReference type="PRINTS" id="PR00756">
    <property type="entry name" value="ALADIPTASE"/>
</dbReference>
<dbReference type="InterPro" id="IPR000225">
    <property type="entry name" value="Armadillo"/>
</dbReference>
<evidence type="ECO:0000259" key="30">
    <source>
        <dbReference type="PROSITE" id="PS50166"/>
    </source>
</evidence>
<comment type="subunit">
    <text evidence="19">Forms a complex with an importin alpha subunit. Interacts with XPO1. Forms a heterodimer with IPO7. The KPNB1/IPO7 heterodimer interacts with H1 histone. Interacts with SNUPN. Interacts with H2A, H2B, H3 and H4 histones. Component of an import snRNP complex composed of KPNB1, SNUPN, SMN1 and ZNF259. Component of a nuclear export receptor complex composed of KPNB1, Ran, SNUPN and XPO1. Interacts with SRY. Interacts with PRKCI/atypical protein kinase C iota. Interacts with KPNA2. Interacts with KPNA7. Interacts with SNAI1 (via zinc fingers) and SNAI2 (via zinc fingers). Interacts with SLC35G1 and STIM1. Interacts with DCAF8. Interacts with RAN. Interacts with NUMA1 (via C-terminus); this interaction is inhibited by RanGTP. Interacts with ZBED1/hDREF; required for nuclear import of ZBED1/hDREF. Interacts with SRP19. Interacts with RPL23A (via BIB domain), RPS7 and RPL5.</text>
</comment>
<evidence type="ECO:0000256" key="28">
    <source>
        <dbReference type="PROSITE-ProRule" id="PRU01253"/>
    </source>
</evidence>
<feature type="domain" description="Importin N-terminal" evidence="30">
    <location>
        <begin position="703"/>
        <end position="770"/>
    </location>
</feature>
<dbReference type="GlyGen" id="G3H5V0">
    <property type="glycosylation" value="2 sites"/>
</dbReference>
<gene>
    <name evidence="32" type="ORF">I79_005692</name>
</gene>
<evidence type="ECO:0000256" key="12">
    <source>
        <dbReference type="ARBA" id="ARBA00022771"/>
    </source>
</evidence>
<evidence type="ECO:0000256" key="18">
    <source>
        <dbReference type="ARBA" id="ARBA00023242"/>
    </source>
</evidence>
<dbReference type="SUPFAM" id="SSF55486">
    <property type="entry name" value="Metalloproteases ('zincins'), catalytic domain"/>
    <property type="match status" value="1"/>
</dbReference>
<dbReference type="GO" id="GO:0006886">
    <property type="term" value="P:intracellular protein transport"/>
    <property type="evidence" value="ECO:0007669"/>
    <property type="project" value="InterPro"/>
</dbReference>
<accession>G3H5V0</accession>
<dbReference type="InterPro" id="IPR011989">
    <property type="entry name" value="ARM-like"/>
</dbReference>
<dbReference type="InterPro" id="IPR024571">
    <property type="entry name" value="ERAP1-like_C_dom"/>
</dbReference>
<evidence type="ECO:0000313" key="33">
    <source>
        <dbReference type="Proteomes" id="UP000001075"/>
    </source>
</evidence>
<dbReference type="FunFam" id="1.25.10.10:FF:000027">
    <property type="entry name" value="Importin subunit beta-1"/>
    <property type="match status" value="1"/>
</dbReference>
<dbReference type="Pfam" id="PF01433">
    <property type="entry name" value="Peptidase_M1"/>
    <property type="match status" value="1"/>
</dbReference>
<evidence type="ECO:0000256" key="22">
    <source>
        <dbReference type="ARBA" id="ARBA00081687"/>
    </source>
</evidence>
<dbReference type="FunFam" id="1.10.390.10:FF:000001">
    <property type="entry name" value="Aminopeptidase"/>
    <property type="match status" value="1"/>
</dbReference>
<feature type="coiled-coil region" evidence="29">
    <location>
        <begin position="1552"/>
        <end position="1579"/>
    </location>
</feature>
<evidence type="ECO:0000256" key="11">
    <source>
        <dbReference type="ARBA" id="ARBA00022737"/>
    </source>
</evidence>
<dbReference type="Gene3D" id="1.25.10.10">
    <property type="entry name" value="Leucine-rich Repeat Variant"/>
    <property type="match status" value="1"/>
</dbReference>
<organism evidence="32 33">
    <name type="scientific">Cricetulus griseus</name>
    <name type="common">Chinese hamster</name>
    <name type="synonym">Cricetulus barabensis griseus</name>
    <dbReference type="NCBI Taxonomy" id="10029"/>
    <lineage>
        <taxon>Eukaryota</taxon>
        <taxon>Metazoa</taxon>
        <taxon>Chordata</taxon>
        <taxon>Craniata</taxon>
        <taxon>Vertebrata</taxon>
        <taxon>Euteleostomi</taxon>
        <taxon>Mammalia</taxon>
        <taxon>Eutheria</taxon>
        <taxon>Euarchontoglires</taxon>
        <taxon>Glires</taxon>
        <taxon>Rodentia</taxon>
        <taxon>Myomorpha</taxon>
        <taxon>Muroidea</taxon>
        <taxon>Cricetidae</taxon>
        <taxon>Cricetinae</taxon>
        <taxon>Cricetulus</taxon>
    </lineage>
</organism>
<dbReference type="InterPro" id="IPR027268">
    <property type="entry name" value="Peptidase_M4/M1_CTD_sf"/>
</dbReference>
<keyword evidence="16" id="KW-0482">Metalloprotease</keyword>
<dbReference type="PANTHER" id="PTHR11533:SF174">
    <property type="entry name" value="PUROMYCIN-SENSITIVE AMINOPEPTIDASE-RELATED"/>
    <property type="match status" value="1"/>
</dbReference>
<dbReference type="InterPro" id="IPR001930">
    <property type="entry name" value="Peptidase_M1"/>
</dbReference>
<dbReference type="PANTHER" id="PTHR11533">
    <property type="entry name" value="PROTEASE M1 ZINC METALLOPROTEASE"/>
    <property type="match status" value="1"/>
</dbReference>
<evidence type="ECO:0000313" key="32">
    <source>
        <dbReference type="EMBL" id="EGW05268.1"/>
    </source>
</evidence>
<dbReference type="Pfam" id="PF17900">
    <property type="entry name" value="Peptidase_M1_N"/>
    <property type="match status" value="1"/>
</dbReference>
<evidence type="ECO:0000256" key="14">
    <source>
        <dbReference type="ARBA" id="ARBA00022833"/>
    </source>
</evidence>